<dbReference type="GO" id="GO:0008270">
    <property type="term" value="F:zinc ion binding"/>
    <property type="evidence" value="ECO:0007669"/>
    <property type="project" value="UniProtKB-KW"/>
</dbReference>
<dbReference type="EMBL" id="JBDJPC010000012">
    <property type="protein sequence ID" value="KAL1489502.1"/>
    <property type="molecule type" value="Genomic_DNA"/>
</dbReference>
<dbReference type="SMART" id="SM00343">
    <property type="entry name" value="ZnF_C2HC"/>
    <property type="match status" value="2"/>
</dbReference>
<evidence type="ECO:0000256" key="1">
    <source>
        <dbReference type="PROSITE-ProRule" id="PRU00047"/>
    </source>
</evidence>
<dbReference type="Pfam" id="PF00098">
    <property type="entry name" value="zf-CCHC"/>
    <property type="match status" value="1"/>
</dbReference>
<dbReference type="Proteomes" id="UP001566132">
    <property type="component" value="Unassembled WGS sequence"/>
</dbReference>
<keyword evidence="4" id="KW-1185">Reference proteome</keyword>
<keyword evidence="1" id="KW-0863">Zinc-finger</keyword>
<organism evidence="3 4">
    <name type="scientific">Hypothenemus hampei</name>
    <name type="common">Coffee berry borer</name>
    <dbReference type="NCBI Taxonomy" id="57062"/>
    <lineage>
        <taxon>Eukaryota</taxon>
        <taxon>Metazoa</taxon>
        <taxon>Ecdysozoa</taxon>
        <taxon>Arthropoda</taxon>
        <taxon>Hexapoda</taxon>
        <taxon>Insecta</taxon>
        <taxon>Pterygota</taxon>
        <taxon>Neoptera</taxon>
        <taxon>Endopterygota</taxon>
        <taxon>Coleoptera</taxon>
        <taxon>Polyphaga</taxon>
        <taxon>Cucujiformia</taxon>
        <taxon>Curculionidae</taxon>
        <taxon>Scolytinae</taxon>
        <taxon>Hypothenemus</taxon>
    </lineage>
</organism>
<dbReference type="AlphaFoldDB" id="A0ABD1E4A1"/>
<reference evidence="3 4" key="1">
    <citation type="submission" date="2024-05" db="EMBL/GenBank/DDBJ databases">
        <title>Genetic variation in Jamaican populations of the coffee berry borer (Hypothenemus hampei).</title>
        <authorList>
            <person name="Errbii M."/>
            <person name="Myrie A."/>
        </authorList>
    </citation>
    <scope>NUCLEOTIDE SEQUENCE [LARGE SCALE GENOMIC DNA]</scope>
    <source>
        <strain evidence="3">JA-Hopewell-2020-01-JO</strain>
        <tissue evidence="3">Whole body</tissue>
    </source>
</reference>
<dbReference type="PROSITE" id="PS50158">
    <property type="entry name" value="ZF_CCHC"/>
    <property type="match status" value="1"/>
</dbReference>
<evidence type="ECO:0000259" key="2">
    <source>
        <dbReference type="PROSITE" id="PS50158"/>
    </source>
</evidence>
<name>A0ABD1E4A1_HYPHA</name>
<keyword evidence="1" id="KW-0479">Metal-binding</keyword>
<protein>
    <recommendedName>
        <fullName evidence="2">CCHC-type domain-containing protein</fullName>
    </recommendedName>
</protein>
<dbReference type="Gene3D" id="4.10.60.10">
    <property type="entry name" value="Zinc finger, CCHC-type"/>
    <property type="match status" value="1"/>
</dbReference>
<evidence type="ECO:0000313" key="4">
    <source>
        <dbReference type="Proteomes" id="UP001566132"/>
    </source>
</evidence>
<dbReference type="InterPro" id="IPR001878">
    <property type="entry name" value="Znf_CCHC"/>
</dbReference>
<accession>A0ABD1E4A1</accession>
<gene>
    <name evidence="3" type="ORF">ABEB36_014386</name>
</gene>
<comment type="caution">
    <text evidence="3">The sequence shown here is derived from an EMBL/GenBank/DDBJ whole genome shotgun (WGS) entry which is preliminary data.</text>
</comment>
<keyword evidence="1" id="KW-0862">Zinc</keyword>
<feature type="domain" description="CCHC-type" evidence="2">
    <location>
        <begin position="96"/>
        <end position="111"/>
    </location>
</feature>
<dbReference type="SUPFAM" id="SSF57756">
    <property type="entry name" value="Retrovirus zinc finger-like domains"/>
    <property type="match status" value="1"/>
</dbReference>
<proteinExistence type="predicted"/>
<sequence length="188" mass="22276">MDLTTEKEQIEKAIEERTKNKEYTLSDLRPYTNNMLAITITTGKEESDLIMKQYTIRIGYVNCTLEKRFNIKQCRKCWAFDHQMNECEGPDRSKDCYRCGKSGHLQKECESKENCPLCNKEHKIGTGRCYNFKKALSKMRRKERQNTYNSTRETEDQRIYQRQESNFSTDSLSMQISETETVIRNCDK</sequence>
<dbReference type="InterPro" id="IPR036875">
    <property type="entry name" value="Znf_CCHC_sf"/>
</dbReference>
<evidence type="ECO:0000313" key="3">
    <source>
        <dbReference type="EMBL" id="KAL1489502.1"/>
    </source>
</evidence>